<dbReference type="InParanoid" id="A0A6J3E2R5"/>
<feature type="disulfide bond" evidence="1">
    <location>
        <begin position="73"/>
        <end position="88"/>
    </location>
</feature>
<keyword evidence="1" id="KW-1015">Disulfide bond</keyword>
<feature type="domain" description="TNFR-Cys" evidence="5">
    <location>
        <begin position="115"/>
        <end position="157"/>
    </location>
</feature>
<dbReference type="GeneID" id="116497649"/>
<dbReference type="KEGG" id="aful:116497649"/>
<feature type="compositionally biased region" description="Polar residues" evidence="2">
    <location>
        <begin position="244"/>
        <end position="254"/>
    </location>
</feature>
<evidence type="ECO:0000259" key="5">
    <source>
        <dbReference type="PROSITE" id="PS50050"/>
    </source>
</evidence>
<feature type="repeat" description="TNFR-Cys" evidence="1">
    <location>
        <begin position="115"/>
        <end position="157"/>
    </location>
</feature>
<dbReference type="Proteomes" id="UP000504639">
    <property type="component" value="Chromosome 21"/>
</dbReference>
<feature type="transmembrane region" description="Helical" evidence="3">
    <location>
        <begin position="274"/>
        <end position="294"/>
    </location>
</feature>
<keyword evidence="3" id="KW-1133">Transmembrane helix</keyword>
<gene>
    <name evidence="7" type="primary">TNFRSF8</name>
</gene>
<protein>
    <submittedName>
        <fullName evidence="7">Tumor necrosis factor receptor superfamily member 8</fullName>
    </submittedName>
</protein>
<evidence type="ECO:0000313" key="6">
    <source>
        <dbReference type="Proteomes" id="UP000504639"/>
    </source>
</evidence>
<sequence>MASCSLVPGLWLLLLLQDIQGAPQPSLTSSRSCDTHKNWFYDETLQRCCYRCPSGYAKRKACPMDPAEDCMRCGPEQYLNEESQKPHCDACVSCTKESDLVEKVPCSFNSSRVCECRPGLFCQTAVKYTCMRCQQHTACKPGFGVKVRGTSTTDVACEECPPGTFSDQTSSTDICKPHTDCAKLNKVAQSKGNATHDEVCLDQLPTYLTPGTFSTRFSNETNNSDLLRLEANLVTISSALLSAATTENPSSTPKENAPAGTLPTSDKGETTTGGLVWGVVFSVMLLLVGMLLFWKWKMCKKRILILKGKREFLVSLYLQIMLTTDQGPEEKELIERNLPLETNNNLVSSTEKAYSPDLSLTDVTQSNGNAPDCPVDSRVRDHTNNRIESIYIMKADTVIVGSISEVPGSKNCAARGCESDDIQENMEEELAMHYPEQETESFPGNDVMVPVEEEGKEFHHPTTATEK</sequence>
<organism evidence="6 7">
    <name type="scientific">Aythya fuligula</name>
    <name type="common">Tufted duck</name>
    <name type="synonym">Anas fuligula</name>
    <dbReference type="NCBI Taxonomy" id="219594"/>
    <lineage>
        <taxon>Eukaryota</taxon>
        <taxon>Metazoa</taxon>
        <taxon>Chordata</taxon>
        <taxon>Craniata</taxon>
        <taxon>Vertebrata</taxon>
        <taxon>Euteleostomi</taxon>
        <taxon>Archelosauria</taxon>
        <taxon>Archosauria</taxon>
        <taxon>Dinosauria</taxon>
        <taxon>Saurischia</taxon>
        <taxon>Theropoda</taxon>
        <taxon>Coelurosauria</taxon>
        <taxon>Aves</taxon>
        <taxon>Neognathae</taxon>
        <taxon>Galloanserae</taxon>
        <taxon>Anseriformes</taxon>
        <taxon>Anatidae</taxon>
        <taxon>Aythyinae</taxon>
        <taxon>Aythya</taxon>
    </lineage>
</organism>
<reference evidence="7" key="1">
    <citation type="submission" date="2025-08" db="UniProtKB">
        <authorList>
            <consortium name="RefSeq"/>
        </authorList>
    </citation>
    <scope>IDENTIFICATION</scope>
    <source>
        <tissue evidence="7">Lung</tissue>
    </source>
</reference>
<dbReference type="PANTHER" id="PTHR47497:SF1">
    <property type="entry name" value="TUMOR NECROSIS FACTOR RECEPTOR SUPERFAMILY MEMBER 8"/>
    <property type="match status" value="1"/>
</dbReference>
<feature type="chain" id="PRO_5026787598" evidence="4">
    <location>
        <begin position="22"/>
        <end position="467"/>
    </location>
</feature>
<feature type="domain" description="TNFR-Cys" evidence="5">
    <location>
        <begin position="72"/>
        <end position="114"/>
    </location>
</feature>
<keyword evidence="4" id="KW-0732">Signal</keyword>
<dbReference type="Pfam" id="PF00020">
    <property type="entry name" value="TNFR_c6"/>
    <property type="match status" value="2"/>
</dbReference>
<feature type="repeat" description="TNFR-Cys" evidence="1">
    <location>
        <begin position="72"/>
        <end position="114"/>
    </location>
</feature>
<dbReference type="PANTHER" id="PTHR47497">
    <property type="entry name" value="TUMOR NECROSIS FACTOR RECEPTOR SUPERFAMILY MEMBER 8"/>
    <property type="match status" value="1"/>
</dbReference>
<dbReference type="PROSITE" id="PS00652">
    <property type="entry name" value="TNFR_NGFR_1"/>
    <property type="match status" value="1"/>
</dbReference>
<dbReference type="CTD" id="943"/>
<keyword evidence="3" id="KW-0472">Membrane</keyword>
<evidence type="ECO:0000313" key="7">
    <source>
        <dbReference type="RefSeq" id="XP_032057409.1"/>
    </source>
</evidence>
<name>A0A6J3E2R5_AYTFU</name>
<feature type="disulfide bond" evidence="1">
    <location>
        <begin position="139"/>
        <end position="157"/>
    </location>
</feature>
<dbReference type="InterPro" id="IPR034002">
    <property type="entry name" value="TNFRSF8_N"/>
</dbReference>
<dbReference type="AlphaFoldDB" id="A0A6J3E2R5"/>
<comment type="caution">
    <text evidence="1">Lacks conserved residue(s) required for the propagation of feature annotation.</text>
</comment>
<dbReference type="SUPFAM" id="SSF57586">
    <property type="entry name" value="TNF receptor-like"/>
    <property type="match status" value="2"/>
</dbReference>
<evidence type="ECO:0000256" key="1">
    <source>
        <dbReference type="PROSITE-ProRule" id="PRU00206"/>
    </source>
</evidence>
<dbReference type="PROSITE" id="PS50050">
    <property type="entry name" value="TNFR_NGFR_2"/>
    <property type="match status" value="2"/>
</dbReference>
<dbReference type="InterPro" id="IPR001368">
    <property type="entry name" value="TNFR/NGFR_Cys_rich_reg"/>
</dbReference>
<evidence type="ECO:0000256" key="3">
    <source>
        <dbReference type="SAM" id="Phobius"/>
    </source>
</evidence>
<keyword evidence="6" id="KW-1185">Reference proteome</keyword>
<feature type="region of interest" description="Disordered" evidence="2">
    <location>
        <begin position="244"/>
        <end position="268"/>
    </location>
</feature>
<dbReference type="CDD" id="cd13409">
    <property type="entry name" value="TNFRSF8"/>
    <property type="match status" value="1"/>
</dbReference>
<dbReference type="InterPro" id="IPR052862">
    <property type="entry name" value="TNFR_superfamily_member_8"/>
</dbReference>
<dbReference type="Gene3D" id="2.10.50.10">
    <property type="entry name" value="Tumor Necrosis Factor Receptor, subunit A, domain 2"/>
    <property type="match status" value="2"/>
</dbReference>
<keyword evidence="7" id="KW-0675">Receptor</keyword>
<dbReference type="SMART" id="SM00208">
    <property type="entry name" value="TNFR"/>
    <property type="match status" value="3"/>
</dbReference>
<proteinExistence type="predicted"/>
<dbReference type="RefSeq" id="XP_032057409.1">
    <property type="nucleotide sequence ID" value="XM_032201518.1"/>
</dbReference>
<feature type="signal peptide" evidence="4">
    <location>
        <begin position="1"/>
        <end position="21"/>
    </location>
</feature>
<evidence type="ECO:0000256" key="2">
    <source>
        <dbReference type="SAM" id="MobiDB-lite"/>
    </source>
</evidence>
<accession>A0A6J3E2R5</accession>
<evidence type="ECO:0000256" key="4">
    <source>
        <dbReference type="SAM" id="SignalP"/>
    </source>
</evidence>
<keyword evidence="3" id="KW-0812">Transmembrane</keyword>